<dbReference type="Pfam" id="PF13338">
    <property type="entry name" value="AbiEi_4"/>
    <property type="match status" value="1"/>
</dbReference>
<dbReference type="EMBL" id="SZZH01000005">
    <property type="protein sequence ID" value="TKV57400.1"/>
    <property type="molecule type" value="Genomic_DNA"/>
</dbReference>
<dbReference type="InterPro" id="IPR025159">
    <property type="entry name" value="AbiEi_N"/>
</dbReference>
<feature type="region of interest" description="Disordered" evidence="1">
    <location>
        <begin position="223"/>
        <end position="249"/>
    </location>
</feature>
<reference evidence="3 4" key="1">
    <citation type="submission" date="2019-05" db="EMBL/GenBank/DDBJ databases">
        <title>Nakamurella sp. N5BH11, whole genome shotgun sequence.</title>
        <authorList>
            <person name="Tuo L."/>
        </authorList>
    </citation>
    <scope>NUCLEOTIDE SEQUENCE [LARGE SCALE GENOMIC DNA]</scope>
    <source>
        <strain evidence="3 4">N5BH11</strain>
    </source>
</reference>
<dbReference type="AlphaFoldDB" id="A0A4U6QBP1"/>
<evidence type="ECO:0000259" key="2">
    <source>
        <dbReference type="Pfam" id="PF13338"/>
    </source>
</evidence>
<dbReference type="Proteomes" id="UP000306985">
    <property type="component" value="Unassembled WGS sequence"/>
</dbReference>
<organism evidence="3 4">
    <name type="scientific">Nakamurella flava</name>
    <dbReference type="NCBI Taxonomy" id="2576308"/>
    <lineage>
        <taxon>Bacteria</taxon>
        <taxon>Bacillati</taxon>
        <taxon>Actinomycetota</taxon>
        <taxon>Actinomycetes</taxon>
        <taxon>Nakamurellales</taxon>
        <taxon>Nakamurellaceae</taxon>
        <taxon>Nakamurella</taxon>
    </lineage>
</organism>
<evidence type="ECO:0000313" key="4">
    <source>
        <dbReference type="Proteomes" id="UP000306985"/>
    </source>
</evidence>
<name>A0A4U6QBP1_9ACTN</name>
<dbReference type="OrthoDB" id="3356078at2"/>
<accession>A0A4U6QBP1</accession>
<evidence type="ECO:0000313" key="3">
    <source>
        <dbReference type="EMBL" id="TKV57400.1"/>
    </source>
</evidence>
<protein>
    <recommendedName>
        <fullName evidence="2">AbiEi antitoxin N-terminal domain-containing protein</fullName>
    </recommendedName>
</protein>
<keyword evidence="4" id="KW-1185">Reference proteome</keyword>
<dbReference type="RefSeq" id="WP_137451104.1">
    <property type="nucleotide sequence ID" value="NZ_SZZH01000005.1"/>
</dbReference>
<gene>
    <name evidence="3" type="ORF">FDO65_17920</name>
</gene>
<feature type="domain" description="AbiEi antitoxin N-terminal" evidence="2">
    <location>
        <begin position="14"/>
        <end position="56"/>
    </location>
</feature>
<proteinExistence type="predicted"/>
<sequence>MRRDEWWPNLRLQAEDQHGLITAAQGRLAGATRRQLADLIEQGTLTRLQHGIYQLTGTPSDEWTGVRTAWLALAPERSAPERLAAPDPEGVVSHRSAAQLLGLGDLDADRIEFVASTRRRPRNPDVVVHQAQVRSGDWIVEHGLPVTTPVVTVAALADSGVDREHLAVVARDAVWRRDVPVTSLAAALDRCAAGYGFDDGTALIDELIALAGVPQSSIDLAAHATGGDRARSSPPAGPGRFRAMIADPP</sequence>
<comment type="caution">
    <text evidence="3">The sequence shown here is derived from an EMBL/GenBank/DDBJ whole genome shotgun (WGS) entry which is preliminary data.</text>
</comment>
<evidence type="ECO:0000256" key="1">
    <source>
        <dbReference type="SAM" id="MobiDB-lite"/>
    </source>
</evidence>